<evidence type="ECO:0000313" key="2">
    <source>
        <dbReference type="EMBL" id="PME71564.1"/>
    </source>
</evidence>
<dbReference type="PRINTS" id="PR00111">
    <property type="entry name" value="ABHYDROLASE"/>
</dbReference>
<reference evidence="3" key="1">
    <citation type="submission" date="2016-07" db="EMBL/GenBank/DDBJ databases">
        <title>Nontailed viruses are major unrecognized killers of bacteria in the ocean.</title>
        <authorList>
            <person name="Kauffman K."/>
            <person name="Hussain F."/>
            <person name="Yang J."/>
            <person name="Arevalo P."/>
            <person name="Brown J."/>
            <person name="Cutler M."/>
            <person name="Kelly L."/>
            <person name="Polz M.F."/>
        </authorList>
    </citation>
    <scope>NUCLEOTIDE SEQUENCE [LARGE SCALE GENOMIC DNA]</scope>
    <source>
        <strain evidence="3">10N.286.55.C1</strain>
    </source>
</reference>
<dbReference type="PANTHER" id="PTHR46438:SF11">
    <property type="entry name" value="LIPASE-RELATED"/>
    <property type="match status" value="1"/>
</dbReference>
<dbReference type="Pfam" id="PF00561">
    <property type="entry name" value="Abhydrolase_1"/>
    <property type="match status" value="1"/>
</dbReference>
<dbReference type="Gene3D" id="3.40.50.1820">
    <property type="entry name" value="alpha/beta hydrolase"/>
    <property type="match status" value="1"/>
</dbReference>
<organism evidence="2 3">
    <name type="scientific">Vibrio lentus</name>
    <dbReference type="NCBI Taxonomy" id="136468"/>
    <lineage>
        <taxon>Bacteria</taxon>
        <taxon>Pseudomonadati</taxon>
        <taxon>Pseudomonadota</taxon>
        <taxon>Gammaproteobacteria</taxon>
        <taxon>Vibrionales</taxon>
        <taxon>Vibrionaceae</taxon>
        <taxon>Vibrio</taxon>
    </lineage>
</organism>
<evidence type="ECO:0000313" key="3">
    <source>
        <dbReference type="Proteomes" id="UP000235778"/>
    </source>
</evidence>
<evidence type="ECO:0000259" key="1">
    <source>
        <dbReference type="Pfam" id="PF00561"/>
    </source>
</evidence>
<dbReference type="InterPro" id="IPR029058">
    <property type="entry name" value="AB_hydrolase_fold"/>
</dbReference>
<protein>
    <submittedName>
        <fullName evidence="2">Hydrolase</fullName>
    </submittedName>
</protein>
<dbReference type="EMBL" id="MCSI01000036">
    <property type="protein sequence ID" value="PME71564.1"/>
    <property type="molecule type" value="Genomic_DNA"/>
</dbReference>
<sequence length="303" mass="34698">MNWNVAPIMALVIFLQGCGAQNSSQAIEQKYTNHASKFATVEGKRVHYRDEGQGEVVILLHGTSSSLHAWEQWTQILKQDYRVVRMDLPGFGLTGHLPQNHYEISDDIAFLNAFMRELDIEQAHFVGSSLGGRIVWEYGLQHPEQVITLTLINALGYPQKSWPSGIAMAQWPVIDKIMEHVTPRFMFEDGLKEAYFDPLLVDAALIDRYYELTTYQQNRQGFTRRVKASLDEDSDKITQIAKPTLILWGKEDRYFPAENARKFERDIRGSYAVVYDDVGHLPMEELPERSAEAFKQFVSKGKP</sequence>
<dbReference type="SUPFAM" id="SSF53474">
    <property type="entry name" value="alpha/beta-Hydrolases"/>
    <property type="match status" value="1"/>
</dbReference>
<dbReference type="RefSeq" id="WP_102268605.1">
    <property type="nucleotide sequence ID" value="NZ_MCSH01000152.1"/>
</dbReference>
<comment type="caution">
    <text evidence="2">The sequence shown here is derived from an EMBL/GenBank/DDBJ whole genome shotgun (WGS) entry which is preliminary data.</text>
</comment>
<feature type="domain" description="AB hydrolase-1" evidence="1">
    <location>
        <begin position="56"/>
        <end position="285"/>
    </location>
</feature>
<dbReference type="InterPro" id="IPR000073">
    <property type="entry name" value="AB_hydrolase_1"/>
</dbReference>
<dbReference type="Proteomes" id="UP000235778">
    <property type="component" value="Unassembled WGS sequence"/>
</dbReference>
<dbReference type="AlphaFoldDB" id="A0A2N7C6D4"/>
<name>A0A2N7C6D4_9VIBR</name>
<proteinExistence type="predicted"/>
<dbReference type="GO" id="GO:0016787">
    <property type="term" value="F:hydrolase activity"/>
    <property type="evidence" value="ECO:0007669"/>
    <property type="project" value="UniProtKB-KW"/>
</dbReference>
<gene>
    <name evidence="2" type="ORF">BCV30_03770</name>
</gene>
<dbReference type="PANTHER" id="PTHR46438">
    <property type="entry name" value="ALPHA/BETA-HYDROLASES SUPERFAMILY PROTEIN"/>
    <property type="match status" value="1"/>
</dbReference>
<keyword evidence="2" id="KW-0378">Hydrolase</keyword>
<accession>A0A2N7C6D4</accession>